<protein>
    <submittedName>
        <fullName evidence="1">Uncharacterized protein</fullName>
    </submittedName>
</protein>
<dbReference type="EMBL" id="BDGG01000005">
    <property type="protein sequence ID" value="GAU98955.1"/>
    <property type="molecule type" value="Genomic_DNA"/>
</dbReference>
<evidence type="ECO:0000313" key="1">
    <source>
        <dbReference type="EMBL" id="GAU98955.1"/>
    </source>
</evidence>
<dbReference type="Proteomes" id="UP000186922">
    <property type="component" value="Unassembled WGS sequence"/>
</dbReference>
<proteinExistence type="predicted"/>
<keyword evidence="2" id="KW-1185">Reference proteome</keyword>
<accession>A0A1D1VDT3</accession>
<dbReference type="AlphaFoldDB" id="A0A1D1VDT3"/>
<sequence length="84" mass="8880">MFAEGDGSSQLIPQGGISSLLFKAPHSIHDRWSSFSFIAESQIHLSLSPPGQASFSGQTCNSQSDISGFLLLLSHTVFGIVLSA</sequence>
<gene>
    <name evidence="1" type="primary">RvY_10025</name>
    <name evidence="1" type="synonym">RvY_10025.2</name>
    <name evidence="1" type="ORF">RvY_10025-2</name>
</gene>
<name>A0A1D1VDT3_RAMVA</name>
<evidence type="ECO:0000313" key="2">
    <source>
        <dbReference type="Proteomes" id="UP000186922"/>
    </source>
</evidence>
<comment type="caution">
    <text evidence="1">The sequence shown here is derived from an EMBL/GenBank/DDBJ whole genome shotgun (WGS) entry which is preliminary data.</text>
</comment>
<organism evidence="1 2">
    <name type="scientific">Ramazzottius varieornatus</name>
    <name type="common">Water bear</name>
    <name type="synonym">Tardigrade</name>
    <dbReference type="NCBI Taxonomy" id="947166"/>
    <lineage>
        <taxon>Eukaryota</taxon>
        <taxon>Metazoa</taxon>
        <taxon>Ecdysozoa</taxon>
        <taxon>Tardigrada</taxon>
        <taxon>Eutardigrada</taxon>
        <taxon>Parachela</taxon>
        <taxon>Hypsibioidea</taxon>
        <taxon>Ramazzottiidae</taxon>
        <taxon>Ramazzottius</taxon>
    </lineage>
</organism>
<reference evidence="1 2" key="1">
    <citation type="journal article" date="2016" name="Nat. Commun.">
        <title>Extremotolerant tardigrade genome and improved radiotolerance of human cultured cells by tardigrade-unique protein.</title>
        <authorList>
            <person name="Hashimoto T."/>
            <person name="Horikawa D.D."/>
            <person name="Saito Y."/>
            <person name="Kuwahara H."/>
            <person name="Kozuka-Hata H."/>
            <person name="Shin-I T."/>
            <person name="Minakuchi Y."/>
            <person name="Ohishi K."/>
            <person name="Motoyama A."/>
            <person name="Aizu T."/>
            <person name="Enomoto A."/>
            <person name="Kondo K."/>
            <person name="Tanaka S."/>
            <person name="Hara Y."/>
            <person name="Koshikawa S."/>
            <person name="Sagara H."/>
            <person name="Miura T."/>
            <person name="Yokobori S."/>
            <person name="Miyagawa K."/>
            <person name="Suzuki Y."/>
            <person name="Kubo T."/>
            <person name="Oyama M."/>
            <person name="Kohara Y."/>
            <person name="Fujiyama A."/>
            <person name="Arakawa K."/>
            <person name="Katayama T."/>
            <person name="Toyoda A."/>
            <person name="Kunieda T."/>
        </authorList>
    </citation>
    <scope>NUCLEOTIDE SEQUENCE [LARGE SCALE GENOMIC DNA]</scope>
    <source>
        <strain evidence="1 2">YOKOZUNA-1</strain>
    </source>
</reference>